<dbReference type="GO" id="GO:0005739">
    <property type="term" value="C:mitochondrion"/>
    <property type="evidence" value="ECO:0007669"/>
    <property type="project" value="TreeGrafter"/>
</dbReference>
<dbReference type="RefSeq" id="XP_030762729.1">
    <property type="nucleotide sequence ID" value="XM_030906869.1"/>
</dbReference>
<feature type="binding site" evidence="3">
    <location>
        <position position="274"/>
    </location>
    <ligand>
        <name>a divalent metal cation</name>
        <dbReference type="ChEBI" id="CHEBI:60240"/>
        <label>1</label>
    </ligand>
</feature>
<evidence type="ECO:0000256" key="1">
    <source>
        <dbReference type="ARBA" id="ARBA00006964"/>
    </source>
</evidence>
<dbReference type="NCBIfam" id="TIGR00486">
    <property type="entry name" value="YbgI_SA1388"/>
    <property type="match status" value="1"/>
</dbReference>
<evidence type="ECO:0000256" key="3">
    <source>
        <dbReference type="PIRSR" id="PIRSR602678-1"/>
    </source>
</evidence>
<dbReference type="SUPFAM" id="SSF102705">
    <property type="entry name" value="NIF3 (NGG1p interacting factor 3)-like"/>
    <property type="match status" value="1"/>
</dbReference>
<keyword evidence="4" id="KW-1185">Reference proteome</keyword>
<dbReference type="PANTHER" id="PTHR13799:SF13">
    <property type="entry name" value="NIF3-LIKE PROTEIN 1"/>
    <property type="match status" value="1"/>
</dbReference>
<accession>A0A6J2YHX9</accession>
<feature type="binding site" evidence="3">
    <location>
        <position position="278"/>
    </location>
    <ligand>
        <name>a divalent metal cation</name>
        <dbReference type="ChEBI" id="CHEBI:60240"/>
        <label>1</label>
    </ligand>
</feature>
<evidence type="ECO:0000313" key="4">
    <source>
        <dbReference type="Proteomes" id="UP000504635"/>
    </source>
</evidence>
<dbReference type="InterPro" id="IPR036069">
    <property type="entry name" value="DUF34/NIF3_sf"/>
</dbReference>
<dbReference type="GO" id="GO:0046872">
    <property type="term" value="F:metal ion binding"/>
    <property type="evidence" value="ECO:0007669"/>
    <property type="project" value="UniProtKB-KW"/>
</dbReference>
<dbReference type="PANTHER" id="PTHR13799">
    <property type="entry name" value="NGG1 INTERACTING FACTOR 3"/>
    <property type="match status" value="1"/>
</dbReference>
<dbReference type="FunFam" id="3.40.1390.30:FF:000001">
    <property type="entry name" value="GTP cyclohydrolase 1 type 2"/>
    <property type="match status" value="1"/>
</dbReference>
<dbReference type="InterPro" id="IPR002678">
    <property type="entry name" value="DUF34/NIF3"/>
</dbReference>
<dbReference type="KEGG" id="soy:115887439"/>
<dbReference type="Proteomes" id="UP000504635">
    <property type="component" value="Unplaced"/>
</dbReference>
<name>A0A6J2YHX9_SITOR</name>
<feature type="binding site" evidence="3">
    <location>
        <position position="114"/>
    </location>
    <ligand>
        <name>a divalent metal cation</name>
        <dbReference type="ChEBI" id="CHEBI:60240"/>
        <label>1</label>
    </ligand>
</feature>
<organism evidence="4 5">
    <name type="scientific">Sitophilus oryzae</name>
    <name type="common">Rice weevil</name>
    <name type="synonym">Curculio oryzae</name>
    <dbReference type="NCBI Taxonomy" id="7048"/>
    <lineage>
        <taxon>Eukaryota</taxon>
        <taxon>Metazoa</taxon>
        <taxon>Ecdysozoa</taxon>
        <taxon>Arthropoda</taxon>
        <taxon>Hexapoda</taxon>
        <taxon>Insecta</taxon>
        <taxon>Pterygota</taxon>
        <taxon>Neoptera</taxon>
        <taxon>Endopterygota</taxon>
        <taxon>Coleoptera</taxon>
        <taxon>Polyphaga</taxon>
        <taxon>Cucujiformia</taxon>
        <taxon>Curculionidae</taxon>
        <taxon>Dryophthorinae</taxon>
        <taxon>Sitophilus</taxon>
    </lineage>
</organism>
<dbReference type="OrthoDB" id="3345469at2759"/>
<comment type="similarity">
    <text evidence="1">Belongs to the GTP cyclohydrolase I type 2/NIF3 family.</text>
</comment>
<proteinExistence type="inferred from homology"/>
<evidence type="ECO:0000313" key="5">
    <source>
        <dbReference type="RefSeq" id="XP_030762729.1"/>
    </source>
</evidence>
<gene>
    <name evidence="5" type="primary">LOC115887439</name>
</gene>
<evidence type="ECO:0000256" key="2">
    <source>
        <dbReference type="ARBA" id="ARBA00019069"/>
    </source>
</evidence>
<reference evidence="5" key="1">
    <citation type="submission" date="2025-08" db="UniProtKB">
        <authorList>
            <consortium name="RefSeq"/>
        </authorList>
    </citation>
    <scope>IDENTIFICATION</scope>
    <source>
        <tissue evidence="5">Gonads</tissue>
    </source>
</reference>
<dbReference type="FunCoup" id="A0A6J2YHX9">
    <property type="interactions" value="2039"/>
</dbReference>
<dbReference type="AlphaFoldDB" id="A0A6J2YHX9"/>
<dbReference type="GeneID" id="115887439"/>
<dbReference type="InParanoid" id="A0A6J2YHX9"/>
<dbReference type="Gene3D" id="3.40.1390.30">
    <property type="entry name" value="NIF3 (NGG1p interacting factor 3)-like"/>
    <property type="match status" value="1"/>
</dbReference>
<keyword evidence="3" id="KW-0479">Metal-binding</keyword>
<feature type="binding site" evidence="3">
    <location>
        <position position="152"/>
    </location>
    <ligand>
        <name>a divalent metal cation</name>
        <dbReference type="ChEBI" id="CHEBI:60240"/>
        <label>1</label>
    </ligand>
</feature>
<protein>
    <recommendedName>
        <fullName evidence="2">NIF3-like protein 1</fullName>
    </recommendedName>
</protein>
<dbReference type="Pfam" id="PF01784">
    <property type="entry name" value="DUF34_NIF3"/>
    <property type="match status" value="1"/>
</dbReference>
<sequence length="309" mass="34666">MFVKKLYTRLLTHEISTFPINHKVSLKENLSYIYRHFVYQTLSQSTMSLKLNDVIKKLESIAPLNLAESWDNVGLLVEPERNSNVNSVLLTIDLTEDVVHEAADIGSQLIISYHPNIFRPLKSITQSSWKERIIIECIKNNIAVFSPHTTWDAMNNGVNNWLASVFNIKSIKPIIPNSENSELGMGRLVDIVEPVSLKNIVHDLKRHIGIPHLRLGLARGNSLDTLISKVALCAGSGSSVLSNINADLYLTGEMLHHDVLDATQKGINVILCNHSDSERGYLKHFQNILTSEQLQVNISKIDKDCLTTI</sequence>